<keyword evidence="3" id="KW-0378">Hydrolase</keyword>
<evidence type="ECO:0000256" key="4">
    <source>
        <dbReference type="ARBA" id="ARBA00022832"/>
    </source>
</evidence>
<accession>A0A9D0YPZ6</accession>
<evidence type="ECO:0000256" key="7">
    <source>
        <dbReference type="ARBA" id="ARBA00023160"/>
    </source>
</evidence>
<evidence type="ECO:0000259" key="8">
    <source>
        <dbReference type="Pfam" id="PF01643"/>
    </source>
</evidence>
<dbReference type="SUPFAM" id="SSF54637">
    <property type="entry name" value="Thioesterase/thiol ester dehydrase-isomerase"/>
    <property type="match status" value="2"/>
</dbReference>
<dbReference type="Proteomes" id="UP000886879">
    <property type="component" value="Unassembled WGS sequence"/>
</dbReference>
<feature type="domain" description="Acyl-ACP thioesterase N-terminal hotdog" evidence="8">
    <location>
        <begin position="7"/>
        <end position="126"/>
    </location>
</feature>
<evidence type="ECO:0000256" key="1">
    <source>
        <dbReference type="ARBA" id="ARBA00006500"/>
    </source>
</evidence>
<keyword evidence="6" id="KW-0443">Lipid metabolism</keyword>
<dbReference type="InterPro" id="IPR045023">
    <property type="entry name" value="FATA/B"/>
</dbReference>
<keyword evidence="7" id="KW-0275">Fatty acid biosynthesis</keyword>
<dbReference type="AlphaFoldDB" id="A0A9D0YPZ6"/>
<evidence type="ECO:0000256" key="5">
    <source>
        <dbReference type="ARBA" id="ARBA00022946"/>
    </source>
</evidence>
<dbReference type="InterPro" id="IPR002864">
    <property type="entry name" value="Acyl-ACP_thioesterase_NHD"/>
</dbReference>
<evidence type="ECO:0000256" key="6">
    <source>
        <dbReference type="ARBA" id="ARBA00023098"/>
    </source>
</evidence>
<dbReference type="Gene3D" id="3.10.129.10">
    <property type="entry name" value="Hotdog Thioesterase"/>
    <property type="match status" value="2"/>
</dbReference>
<protein>
    <submittedName>
        <fullName evidence="10">Acyl-ACP thioesterase</fullName>
    </submittedName>
</protein>
<dbReference type="InterPro" id="IPR029069">
    <property type="entry name" value="HotDog_dom_sf"/>
</dbReference>
<dbReference type="InterPro" id="IPR049427">
    <property type="entry name" value="Acyl-ACP_TE_C"/>
</dbReference>
<reference evidence="10" key="2">
    <citation type="journal article" date="2021" name="PeerJ">
        <title>Extensive microbial diversity within the chicken gut microbiome revealed by metagenomics and culture.</title>
        <authorList>
            <person name="Gilroy R."/>
            <person name="Ravi A."/>
            <person name="Getino M."/>
            <person name="Pursley I."/>
            <person name="Horton D.L."/>
            <person name="Alikhan N.F."/>
            <person name="Baker D."/>
            <person name="Gharbi K."/>
            <person name="Hall N."/>
            <person name="Watson M."/>
            <person name="Adriaenssens E.M."/>
            <person name="Foster-Nyarko E."/>
            <person name="Jarju S."/>
            <person name="Secka A."/>
            <person name="Antonio M."/>
            <person name="Oren A."/>
            <person name="Chaudhuri R.R."/>
            <person name="La Ragione R."/>
            <person name="Hildebrand F."/>
            <person name="Pallen M.J."/>
        </authorList>
    </citation>
    <scope>NUCLEOTIDE SEQUENCE</scope>
    <source>
        <strain evidence="10">ChiGjej2B2-12916</strain>
    </source>
</reference>
<evidence type="ECO:0000313" key="11">
    <source>
        <dbReference type="Proteomes" id="UP000886879"/>
    </source>
</evidence>
<dbReference type="EMBL" id="DVFO01000001">
    <property type="protein sequence ID" value="HIQ59987.1"/>
    <property type="molecule type" value="Genomic_DNA"/>
</dbReference>
<dbReference type="GO" id="GO:0016297">
    <property type="term" value="F:fatty acyl-[ACP] hydrolase activity"/>
    <property type="evidence" value="ECO:0007669"/>
    <property type="project" value="InterPro"/>
</dbReference>
<feature type="domain" description="Acyl-ACP thioesterase-like C-terminal" evidence="9">
    <location>
        <begin position="163"/>
        <end position="221"/>
    </location>
</feature>
<proteinExistence type="inferred from homology"/>
<dbReference type="PANTHER" id="PTHR31727:SF6">
    <property type="entry name" value="OLEOYL-ACYL CARRIER PROTEIN THIOESTERASE 1, CHLOROPLASTIC"/>
    <property type="match status" value="1"/>
</dbReference>
<evidence type="ECO:0000259" key="9">
    <source>
        <dbReference type="Pfam" id="PF20791"/>
    </source>
</evidence>
<dbReference type="CDD" id="cd00586">
    <property type="entry name" value="4HBT"/>
    <property type="match status" value="1"/>
</dbReference>
<comment type="similarity">
    <text evidence="1">Belongs to the acyl-ACP thioesterase family.</text>
</comment>
<sequence length="248" mass="27996">MSHQITEVTFRVGSLDVDMFNQCRPSALLGYLQEAATQAAIQLGASGPEIFERYHCLWMVSRNWVELYAPLRWNDAFTIQTWHRGGTGVATYRDFDIFRDGKLIGQGVAQWVMVDADTHKLFRLRDVTEFQGTDGGERNKSIKLHRVPSPGEFGAAGKRYLGYSDTDINGHINNSHYADYACDALHMERNGKGKYIREIQISYISECRAGEELSMATAVEGEHLFARGIGPEGEVRFEYAMTLADEEQ</sequence>
<comment type="caution">
    <text evidence="10">The sequence shown here is derived from an EMBL/GenBank/DDBJ whole genome shotgun (WGS) entry which is preliminary data.</text>
</comment>
<name>A0A9D0YPZ6_9FIRM</name>
<evidence type="ECO:0000313" key="10">
    <source>
        <dbReference type="EMBL" id="HIQ59987.1"/>
    </source>
</evidence>
<keyword evidence="2" id="KW-0444">Lipid biosynthesis</keyword>
<keyword evidence="4" id="KW-0276">Fatty acid metabolism</keyword>
<gene>
    <name evidence="10" type="ORF">IAD31_00075</name>
</gene>
<keyword evidence="5" id="KW-0809">Transit peptide</keyword>
<evidence type="ECO:0000256" key="2">
    <source>
        <dbReference type="ARBA" id="ARBA00022516"/>
    </source>
</evidence>
<dbReference type="Pfam" id="PF20791">
    <property type="entry name" value="Acyl-ACP_TE_C"/>
    <property type="match status" value="1"/>
</dbReference>
<evidence type="ECO:0000256" key="3">
    <source>
        <dbReference type="ARBA" id="ARBA00022801"/>
    </source>
</evidence>
<dbReference type="PANTHER" id="PTHR31727">
    <property type="entry name" value="OLEOYL-ACYL CARRIER PROTEIN THIOESTERASE 1, CHLOROPLASTIC"/>
    <property type="match status" value="1"/>
</dbReference>
<dbReference type="Pfam" id="PF01643">
    <property type="entry name" value="Acyl-ACP_TE"/>
    <property type="match status" value="1"/>
</dbReference>
<dbReference type="GO" id="GO:0000036">
    <property type="term" value="F:acyl carrier activity"/>
    <property type="evidence" value="ECO:0007669"/>
    <property type="project" value="TreeGrafter"/>
</dbReference>
<organism evidence="10 11">
    <name type="scientific">Candidatus Enterenecus faecium</name>
    <dbReference type="NCBI Taxonomy" id="2840780"/>
    <lineage>
        <taxon>Bacteria</taxon>
        <taxon>Bacillati</taxon>
        <taxon>Bacillota</taxon>
        <taxon>Clostridia</taxon>
        <taxon>Eubacteriales</taxon>
        <taxon>Candidatus Enterenecus</taxon>
    </lineage>
</organism>
<reference evidence="10" key="1">
    <citation type="submission" date="2020-10" db="EMBL/GenBank/DDBJ databases">
        <authorList>
            <person name="Gilroy R."/>
        </authorList>
    </citation>
    <scope>NUCLEOTIDE SEQUENCE</scope>
    <source>
        <strain evidence="10">ChiGjej2B2-12916</strain>
    </source>
</reference>